<dbReference type="EMBL" id="LR796236">
    <property type="protein sequence ID" value="CAB4129729.1"/>
    <property type="molecule type" value="Genomic_DNA"/>
</dbReference>
<reference evidence="2" key="1">
    <citation type="submission" date="2020-04" db="EMBL/GenBank/DDBJ databases">
        <authorList>
            <person name="Chiriac C."/>
            <person name="Salcher M."/>
            <person name="Ghai R."/>
            <person name="Kavagutti S V."/>
        </authorList>
    </citation>
    <scope>NUCLEOTIDE SEQUENCE</scope>
</reference>
<feature type="domain" description="YubB ferredoxin-like" evidence="1">
    <location>
        <begin position="139"/>
        <end position="178"/>
    </location>
</feature>
<sequence length="262" mass="30506">MPNWATSKLTITGDKKQLDELITQVSAPYSDDREGKDQMIEGNFLLWNIIRPTNLDQYYQRGEYDKSKTVPNKPTEERTPEQIMEGISEALDGLSDYLNNPPESLIEQIQHDFATGMDWYNWNVRNWGTKWEIDTDQSWINRVSDTEVRYELQTAWSPPVEALDNLAKQYPTLAFGLRSIDEGDLFAVEVAWDKGERLYEIDVPITHGTNEELHGYCWACEDGLEEPDNEDFDEDRHNAQEQYKCREFQNLDLEIELGLDNV</sequence>
<dbReference type="InterPro" id="IPR041329">
    <property type="entry name" value="YubB_C"/>
</dbReference>
<proteinExistence type="predicted"/>
<accession>A0A6J5LDE5</accession>
<evidence type="ECO:0000313" key="2">
    <source>
        <dbReference type="EMBL" id="CAB4129729.1"/>
    </source>
</evidence>
<name>A0A6J5LDE5_9CAUD</name>
<protein>
    <recommendedName>
        <fullName evidence="1">YubB ferredoxin-like domain-containing protein</fullName>
    </recommendedName>
</protein>
<organism evidence="2">
    <name type="scientific">uncultured Caudovirales phage</name>
    <dbReference type="NCBI Taxonomy" id="2100421"/>
    <lineage>
        <taxon>Viruses</taxon>
        <taxon>Duplodnaviria</taxon>
        <taxon>Heunggongvirae</taxon>
        <taxon>Uroviricota</taxon>
        <taxon>Caudoviricetes</taxon>
        <taxon>Peduoviridae</taxon>
        <taxon>Maltschvirus</taxon>
        <taxon>Maltschvirus maltsch</taxon>
    </lineage>
</organism>
<evidence type="ECO:0000259" key="1">
    <source>
        <dbReference type="Pfam" id="PF18406"/>
    </source>
</evidence>
<gene>
    <name evidence="2" type="ORF">UFOVP115_101</name>
</gene>
<dbReference type="Pfam" id="PF18406">
    <property type="entry name" value="DUF1281_C"/>
    <property type="match status" value="1"/>
</dbReference>